<evidence type="ECO:0000313" key="1">
    <source>
        <dbReference type="EMBL" id="OMO87160.1"/>
    </source>
</evidence>
<gene>
    <name evidence="1" type="ORF">CCACVL1_09228</name>
</gene>
<organism evidence="1 2">
    <name type="scientific">Corchorus capsularis</name>
    <name type="common">Jute</name>
    <dbReference type="NCBI Taxonomy" id="210143"/>
    <lineage>
        <taxon>Eukaryota</taxon>
        <taxon>Viridiplantae</taxon>
        <taxon>Streptophyta</taxon>
        <taxon>Embryophyta</taxon>
        <taxon>Tracheophyta</taxon>
        <taxon>Spermatophyta</taxon>
        <taxon>Magnoliopsida</taxon>
        <taxon>eudicotyledons</taxon>
        <taxon>Gunneridae</taxon>
        <taxon>Pentapetalae</taxon>
        <taxon>rosids</taxon>
        <taxon>malvids</taxon>
        <taxon>Malvales</taxon>
        <taxon>Malvaceae</taxon>
        <taxon>Grewioideae</taxon>
        <taxon>Apeibeae</taxon>
        <taxon>Corchorus</taxon>
    </lineage>
</organism>
<name>A0A1R3IXA5_COCAP</name>
<dbReference type="EMBL" id="AWWV01009281">
    <property type="protein sequence ID" value="OMO87160.1"/>
    <property type="molecule type" value="Genomic_DNA"/>
</dbReference>
<sequence length="38" mass="4394">MAQSKNMILLWLCAEAIFLKPKIIFPRPRTSSKAHYSC</sequence>
<protein>
    <submittedName>
        <fullName evidence="1">Uncharacterized protein</fullName>
    </submittedName>
</protein>
<evidence type="ECO:0000313" key="2">
    <source>
        <dbReference type="Proteomes" id="UP000188268"/>
    </source>
</evidence>
<comment type="caution">
    <text evidence="1">The sequence shown here is derived from an EMBL/GenBank/DDBJ whole genome shotgun (WGS) entry which is preliminary data.</text>
</comment>
<accession>A0A1R3IXA5</accession>
<reference evidence="1 2" key="1">
    <citation type="submission" date="2013-09" db="EMBL/GenBank/DDBJ databases">
        <title>Corchorus capsularis genome sequencing.</title>
        <authorList>
            <person name="Alam M."/>
            <person name="Haque M.S."/>
            <person name="Islam M.S."/>
            <person name="Emdad E.M."/>
            <person name="Islam M.M."/>
            <person name="Ahmed B."/>
            <person name="Halim A."/>
            <person name="Hossen Q.M.M."/>
            <person name="Hossain M.Z."/>
            <person name="Ahmed R."/>
            <person name="Khan M.M."/>
            <person name="Islam R."/>
            <person name="Rashid M.M."/>
            <person name="Khan S.A."/>
            <person name="Rahman M.S."/>
            <person name="Alam M."/>
        </authorList>
    </citation>
    <scope>NUCLEOTIDE SEQUENCE [LARGE SCALE GENOMIC DNA]</scope>
    <source>
        <strain evidence="2">cv. CVL-1</strain>
        <tissue evidence="1">Whole seedling</tissue>
    </source>
</reference>
<keyword evidence="2" id="KW-1185">Reference proteome</keyword>
<dbReference type="AlphaFoldDB" id="A0A1R3IXA5"/>
<dbReference type="Gramene" id="OMO87160">
    <property type="protein sequence ID" value="OMO87160"/>
    <property type="gene ID" value="CCACVL1_09228"/>
</dbReference>
<dbReference type="Proteomes" id="UP000188268">
    <property type="component" value="Unassembled WGS sequence"/>
</dbReference>
<proteinExistence type="predicted"/>